<sequence length="411" mass="43526">MLRMPALLAYALLAVPLAFVALPIYVHVPQLYSLAYGMPLAQLGSILLIARLWDALIDPLIGVLGDRWPQRKLSLLLAVPLLVCGLWGLLRPLPQQPGMLWLVSMLCIVYLGYSLAMVNYQAWGAELSADPHERTRITAVRESFGLAGVVLASLAPRLLSADLRTGMADLALLFACLLVLTAAVALLGTPAPQRSVPTVRLGIDLLAPLRQPAFRRLLAVFALSGIAAAIPASLVLFFVSDVLGAAAQAGVFLAIYFLSAGAGMPLWLWAARRFGKLPAWCAAMCLAVLVFAWAGLLGAGDSIAFAVICAASGLALGADLALPPSVLADFIARRQQGAAACFGWWNFVAKLNLALAAGLALPLLQVLHYEVGTRSPEGLHALSLIYAGVPAVLKLCAAALLWRDQHLIAEA</sequence>
<proteinExistence type="inferred from homology"/>
<gene>
    <name evidence="3" type="ORF">ABDB84_06710</name>
</gene>
<feature type="transmembrane region" description="Helical" evidence="2">
    <location>
        <begin position="7"/>
        <end position="28"/>
    </location>
</feature>
<feature type="transmembrane region" description="Helical" evidence="2">
    <location>
        <begin position="277"/>
        <end position="296"/>
    </location>
</feature>
<feature type="transmembrane region" description="Helical" evidence="2">
    <location>
        <begin position="99"/>
        <end position="118"/>
    </location>
</feature>
<feature type="transmembrane region" description="Helical" evidence="2">
    <location>
        <begin position="245"/>
        <end position="270"/>
    </location>
</feature>
<dbReference type="Pfam" id="PF13347">
    <property type="entry name" value="MFS_2"/>
    <property type="match status" value="1"/>
</dbReference>
<keyword evidence="2" id="KW-0812">Transmembrane</keyword>
<keyword evidence="2" id="KW-0472">Membrane</keyword>
<feature type="transmembrane region" description="Helical" evidence="2">
    <location>
        <begin position="73"/>
        <end position="93"/>
    </location>
</feature>
<feature type="transmembrane region" description="Helical" evidence="2">
    <location>
        <begin position="171"/>
        <end position="191"/>
    </location>
</feature>
<protein>
    <submittedName>
        <fullName evidence="3">MFS transporter</fullName>
    </submittedName>
</protein>
<comment type="similarity">
    <text evidence="1">Belongs to the sodium:galactoside symporter (TC 2.A.2) family.</text>
</comment>
<dbReference type="SUPFAM" id="SSF103473">
    <property type="entry name" value="MFS general substrate transporter"/>
    <property type="match status" value="1"/>
</dbReference>
<comment type="caution">
    <text evidence="3">The sequence shown here is derived from an EMBL/GenBank/DDBJ whole genome shotgun (WGS) entry which is preliminary data.</text>
</comment>
<dbReference type="InterPro" id="IPR039672">
    <property type="entry name" value="MFS_2"/>
</dbReference>
<accession>A0ABU9YWP5</accession>
<dbReference type="EMBL" id="JBDIVE010000002">
    <property type="protein sequence ID" value="MEN3068164.1"/>
    <property type="molecule type" value="Genomic_DNA"/>
</dbReference>
<dbReference type="Proteomes" id="UP001410394">
    <property type="component" value="Unassembled WGS sequence"/>
</dbReference>
<feature type="transmembrane region" description="Helical" evidence="2">
    <location>
        <begin position="302"/>
        <end position="322"/>
    </location>
</feature>
<dbReference type="InterPro" id="IPR036259">
    <property type="entry name" value="MFS_trans_sf"/>
</dbReference>
<evidence type="ECO:0000313" key="4">
    <source>
        <dbReference type="Proteomes" id="UP001410394"/>
    </source>
</evidence>
<dbReference type="PANTHER" id="PTHR11328:SF24">
    <property type="entry name" value="MAJOR FACILITATOR SUPERFAMILY (MFS) PROFILE DOMAIN-CONTAINING PROTEIN"/>
    <property type="match status" value="1"/>
</dbReference>
<dbReference type="RefSeq" id="WP_345918994.1">
    <property type="nucleotide sequence ID" value="NZ_JBDIVE010000002.1"/>
</dbReference>
<dbReference type="Gene3D" id="1.20.1250.20">
    <property type="entry name" value="MFS general substrate transporter like domains"/>
    <property type="match status" value="2"/>
</dbReference>
<evidence type="ECO:0000313" key="3">
    <source>
        <dbReference type="EMBL" id="MEN3068164.1"/>
    </source>
</evidence>
<evidence type="ECO:0000256" key="2">
    <source>
        <dbReference type="SAM" id="Phobius"/>
    </source>
</evidence>
<feature type="transmembrane region" description="Helical" evidence="2">
    <location>
        <begin position="343"/>
        <end position="364"/>
    </location>
</feature>
<organism evidence="3 4">
    <name type="scientific">Uliginosibacterium sediminicola</name>
    <dbReference type="NCBI Taxonomy" id="2024550"/>
    <lineage>
        <taxon>Bacteria</taxon>
        <taxon>Pseudomonadati</taxon>
        <taxon>Pseudomonadota</taxon>
        <taxon>Betaproteobacteria</taxon>
        <taxon>Rhodocyclales</taxon>
        <taxon>Zoogloeaceae</taxon>
        <taxon>Uliginosibacterium</taxon>
    </lineage>
</organism>
<feature type="transmembrane region" description="Helical" evidence="2">
    <location>
        <begin position="384"/>
        <end position="402"/>
    </location>
</feature>
<name>A0ABU9YWP5_9RHOO</name>
<keyword evidence="2" id="KW-1133">Transmembrane helix</keyword>
<feature type="transmembrane region" description="Helical" evidence="2">
    <location>
        <begin position="34"/>
        <end position="53"/>
    </location>
</feature>
<dbReference type="PANTHER" id="PTHR11328">
    <property type="entry name" value="MAJOR FACILITATOR SUPERFAMILY DOMAIN-CONTAINING PROTEIN"/>
    <property type="match status" value="1"/>
</dbReference>
<feature type="transmembrane region" description="Helical" evidence="2">
    <location>
        <begin position="217"/>
        <end position="239"/>
    </location>
</feature>
<keyword evidence="4" id="KW-1185">Reference proteome</keyword>
<evidence type="ECO:0000256" key="1">
    <source>
        <dbReference type="ARBA" id="ARBA00009617"/>
    </source>
</evidence>
<reference evidence="3 4" key="1">
    <citation type="journal article" date="2018" name="Int. J. Syst. Evol. Microbiol.">
        <title>Uliginosibacterium sediminicola sp. nov., isolated from freshwater sediment.</title>
        <authorList>
            <person name="Hwang W.M."/>
            <person name="Kim S.M."/>
            <person name="Kang K."/>
            <person name="Ahn T.Y."/>
        </authorList>
    </citation>
    <scope>NUCLEOTIDE SEQUENCE [LARGE SCALE GENOMIC DNA]</scope>
    <source>
        <strain evidence="3 4">M1-21</strain>
    </source>
</reference>
<feature type="transmembrane region" description="Helical" evidence="2">
    <location>
        <begin position="139"/>
        <end position="159"/>
    </location>
</feature>